<dbReference type="InterPro" id="IPR012442">
    <property type="entry name" value="DUF1645_plant"/>
</dbReference>
<dbReference type="OrthoDB" id="666789at2759"/>
<accession>A0A8B8MNQ0</accession>
<evidence type="ECO:0000313" key="2">
    <source>
        <dbReference type="Proteomes" id="UP000694853"/>
    </source>
</evidence>
<reference evidence="2" key="1">
    <citation type="journal article" date="2019" name="Toxins">
        <title>Detection of Abrin-Like and Prepropulchellin-Like Toxin Genes and Transcripts Using Whole Genome Sequencing and Full-Length Transcript Sequencing of Abrus precatorius.</title>
        <authorList>
            <person name="Hovde B.T."/>
            <person name="Daligault H.E."/>
            <person name="Hanschen E.R."/>
            <person name="Kunde Y.A."/>
            <person name="Johnson M.B."/>
            <person name="Starkenburg S.R."/>
            <person name="Johnson S.L."/>
        </authorList>
    </citation>
    <scope>NUCLEOTIDE SEQUENCE [LARGE SCALE GENOMIC DNA]</scope>
</reference>
<reference evidence="3" key="2">
    <citation type="submission" date="2025-08" db="UniProtKB">
        <authorList>
            <consortium name="RefSeq"/>
        </authorList>
    </citation>
    <scope>IDENTIFICATION</scope>
    <source>
        <tissue evidence="3">Young leaves</tissue>
    </source>
</reference>
<evidence type="ECO:0000256" key="1">
    <source>
        <dbReference type="SAM" id="MobiDB-lite"/>
    </source>
</evidence>
<dbReference type="AlphaFoldDB" id="A0A8B8MNQ0"/>
<sequence>MKQIQSIKQQSSSPSFGRYSSETLADIAARVIQELHSDTLSDSAEENDNLINPKHDDVPNDFEFSFSSTHPDSSPVSADDIFYNGQIRPIYPHPLFDSNSLNPIPHGETPPLESPPRRLPLRKLMLEDRETPNDSSVPAGPYCVWTPSCKKSVSTRRFSLKRWKLRDLLNGSHSDGKKESLRFLSSEKRTNKVASKHASADNNGASRQISWVFW</sequence>
<feature type="compositionally biased region" description="Polar residues" evidence="1">
    <location>
        <begin position="65"/>
        <end position="76"/>
    </location>
</feature>
<keyword evidence="2" id="KW-1185">Reference proteome</keyword>
<dbReference type="Pfam" id="PF07816">
    <property type="entry name" value="DUF1645"/>
    <property type="match status" value="1"/>
</dbReference>
<dbReference type="Proteomes" id="UP000694853">
    <property type="component" value="Unplaced"/>
</dbReference>
<dbReference type="KEGG" id="aprc:113874835"/>
<name>A0A8B8MNQ0_ABRPR</name>
<evidence type="ECO:0000313" key="3">
    <source>
        <dbReference type="RefSeq" id="XP_027368849.1"/>
    </source>
</evidence>
<gene>
    <name evidence="3" type="primary">LOC113874835</name>
</gene>
<protein>
    <submittedName>
        <fullName evidence="3">Uncharacterized protein LOC113874835</fullName>
    </submittedName>
</protein>
<dbReference type="PANTHER" id="PTHR33095:SF23">
    <property type="entry name" value="DUF1645 FAMILY PROTEIN"/>
    <property type="match status" value="1"/>
</dbReference>
<organism evidence="2 3">
    <name type="scientific">Abrus precatorius</name>
    <name type="common">Indian licorice</name>
    <name type="synonym">Glycine abrus</name>
    <dbReference type="NCBI Taxonomy" id="3816"/>
    <lineage>
        <taxon>Eukaryota</taxon>
        <taxon>Viridiplantae</taxon>
        <taxon>Streptophyta</taxon>
        <taxon>Embryophyta</taxon>
        <taxon>Tracheophyta</taxon>
        <taxon>Spermatophyta</taxon>
        <taxon>Magnoliopsida</taxon>
        <taxon>eudicotyledons</taxon>
        <taxon>Gunneridae</taxon>
        <taxon>Pentapetalae</taxon>
        <taxon>rosids</taxon>
        <taxon>fabids</taxon>
        <taxon>Fabales</taxon>
        <taxon>Fabaceae</taxon>
        <taxon>Papilionoideae</taxon>
        <taxon>50 kb inversion clade</taxon>
        <taxon>NPAAA clade</taxon>
        <taxon>indigoferoid/millettioid clade</taxon>
        <taxon>Abreae</taxon>
        <taxon>Abrus</taxon>
    </lineage>
</organism>
<dbReference type="RefSeq" id="XP_027368849.1">
    <property type="nucleotide sequence ID" value="XM_027513048.1"/>
</dbReference>
<dbReference type="GeneID" id="113874835"/>
<feature type="region of interest" description="Disordered" evidence="1">
    <location>
        <begin position="38"/>
        <end position="79"/>
    </location>
</feature>
<dbReference type="PANTHER" id="PTHR33095">
    <property type="entry name" value="OS07G0619500 PROTEIN"/>
    <property type="match status" value="1"/>
</dbReference>
<proteinExistence type="predicted"/>